<organism evidence="1 2">
    <name type="scientific">Humibacillus xanthopallidus</name>
    <dbReference type="NCBI Taxonomy" id="412689"/>
    <lineage>
        <taxon>Bacteria</taxon>
        <taxon>Bacillati</taxon>
        <taxon>Actinomycetota</taxon>
        <taxon>Actinomycetes</taxon>
        <taxon>Micrococcales</taxon>
        <taxon>Intrasporangiaceae</taxon>
        <taxon>Humibacillus</taxon>
    </lineage>
</organism>
<reference evidence="1 2" key="1">
    <citation type="submission" date="2019-06" db="EMBL/GenBank/DDBJ databases">
        <title>Sequencing the genomes of 1000 actinobacteria strains.</title>
        <authorList>
            <person name="Klenk H.-P."/>
        </authorList>
    </citation>
    <scope>NUCLEOTIDE SEQUENCE [LARGE SCALE GENOMIC DNA]</scope>
    <source>
        <strain evidence="1 2">DSM 21776</strain>
    </source>
</reference>
<accession>A0A543PXW9</accession>
<proteinExistence type="predicted"/>
<sequence length="57" mass="6466">MLRIIDDACQSEPIVEPRRHRTGVSLCETPQSEHAIRMTNLEQVLKIPAFNRDPVPG</sequence>
<comment type="caution">
    <text evidence="1">The sequence shown here is derived from an EMBL/GenBank/DDBJ whole genome shotgun (WGS) entry which is preliminary data.</text>
</comment>
<name>A0A543PXW9_9MICO</name>
<evidence type="ECO:0000313" key="2">
    <source>
        <dbReference type="Proteomes" id="UP000320085"/>
    </source>
</evidence>
<protein>
    <submittedName>
        <fullName evidence="1">Uncharacterized protein</fullName>
    </submittedName>
</protein>
<evidence type="ECO:0000313" key="1">
    <source>
        <dbReference type="EMBL" id="TQN48923.1"/>
    </source>
</evidence>
<dbReference type="Proteomes" id="UP000320085">
    <property type="component" value="Unassembled WGS sequence"/>
</dbReference>
<dbReference type="AlphaFoldDB" id="A0A543PXW9"/>
<gene>
    <name evidence="1" type="ORF">FHX52_2078</name>
</gene>
<dbReference type="EMBL" id="VFQF01000001">
    <property type="protein sequence ID" value="TQN48923.1"/>
    <property type="molecule type" value="Genomic_DNA"/>
</dbReference>